<dbReference type="EMBL" id="CP009896">
    <property type="protein sequence ID" value="AIY15911.1"/>
    <property type="molecule type" value="Genomic_DNA"/>
</dbReference>
<dbReference type="RefSeq" id="WP_038676385.1">
    <property type="nucleotide sequence ID" value="NZ_BJMC01000005.1"/>
</dbReference>
<dbReference type="Proteomes" id="UP000030300">
    <property type="component" value="Chromosome"/>
</dbReference>
<sequence length="174" mass="18216">MAGGTRRSRQTTTWLLPADEEALGDAVARVLPEAGWWCVPSGPPAAGERHRHASLPEALACGGLQALLPLPVAVPPEAATAQLQVLRGVDREPGRLAVGGYDDPQVRADADLVWRALREVSTLAHATADTGSADTSPPHDPRIGRAARAAHDARTWGPTYRGASVVLRGSAHPA</sequence>
<dbReference type="STRING" id="2045.KR76_02490"/>
<dbReference type="eggNOG" id="ENOG5033DQ0">
    <property type="taxonomic scope" value="Bacteria"/>
</dbReference>
<dbReference type="OrthoDB" id="3631996at2"/>
<organism evidence="1 2">
    <name type="scientific">Nocardioides simplex</name>
    <name type="common">Arthrobacter simplex</name>
    <dbReference type="NCBI Taxonomy" id="2045"/>
    <lineage>
        <taxon>Bacteria</taxon>
        <taxon>Bacillati</taxon>
        <taxon>Actinomycetota</taxon>
        <taxon>Actinomycetes</taxon>
        <taxon>Propionibacteriales</taxon>
        <taxon>Nocardioidaceae</taxon>
        <taxon>Pimelobacter</taxon>
    </lineage>
</organism>
<accession>A0A0A1DF94</accession>
<gene>
    <name evidence="1" type="ORF">KR76_02490</name>
</gene>
<dbReference type="HOGENOM" id="CLU_1298602_0_0_11"/>
<evidence type="ECO:0000313" key="1">
    <source>
        <dbReference type="EMBL" id="AIY15911.1"/>
    </source>
</evidence>
<reference evidence="1 2" key="1">
    <citation type="journal article" date="2015" name="Genome Announc.">
        <title>Complete Genome Sequence of Steroid-Transforming Nocardioides simplex VKM Ac-2033D.</title>
        <authorList>
            <person name="Shtratnikova V.Y."/>
            <person name="Schelkunov M.I."/>
            <person name="Pekov Y.A."/>
            <person name="Fokina V.V."/>
            <person name="Logacheva M.D."/>
            <person name="Sokolov S.L."/>
            <person name="Bragin E.Y."/>
            <person name="Ashapkin V.V."/>
            <person name="Donova M.V."/>
        </authorList>
    </citation>
    <scope>NUCLEOTIDE SEQUENCE [LARGE SCALE GENOMIC DNA]</scope>
    <source>
        <strain evidence="1 2">VKM Ac-2033D</strain>
    </source>
</reference>
<evidence type="ECO:0000313" key="2">
    <source>
        <dbReference type="Proteomes" id="UP000030300"/>
    </source>
</evidence>
<protein>
    <submittedName>
        <fullName evidence="1">Uncharacterized protein</fullName>
    </submittedName>
</protein>
<dbReference type="AlphaFoldDB" id="A0A0A1DF94"/>
<name>A0A0A1DF94_NOCSI</name>
<keyword evidence="2" id="KW-1185">Reference proteome</keyword>
<dbReference type="GeneID" id="96607845"/>
<proteinExistence type="predicted"/>
<dbReference type="KEGG" id="psim:KR76_02490"/>